<proteinExistence type="predicted"/>
<accession>A0ACC0R2T8</accession>
<evidence type="ECO:0000313" key="2">
    <source>
        <dbReference type="Proteomes" id="UP001065298"/>
    </source>
</evidence>
<reference evidence="1" key="1">
    <citation type="submission" date="2022-06" db="EMBL/GenBank/DDBJ databases">
        <title>Fusarium solani species complex genomes reveal bases of compartmentalisation and animal pathogenesis.</title>
        <authorList>
            <person name="Tsai I.J."/>
        </authorList>
    </citation>
    <scope>NUCLEOTIDE SEQUENCE</scope>
    <source>
        <strain evidence="1">Fu6.1</strain>
    </source>
</reference>
<dbReference type="Proteomes" id="UP001065298">
    <property type="component" value="Chromosome 3"/>
</dbReference>
<evidence type="ECO:0000313" key="1">
    <source>
        <dbReference type="EMBL" id="KAI8674573.1"/>
    </source>
</evidence>
<protein>
    <submittedName>
        <fullName evidence="1">Gamma-glutamylcyclotransferase</fullName>
    </submittedName>
</protein>
<name>A0ACC0R2T8_9HYPO</name>
<keyword evidence="2" id="KW-1185">Reference proteome</keyword>
<dbReference type="EMBL" id="CM046505">
    <property type="protein sequence ID" value="KAI8674573.1"/>
    <property type="molecule type" value="Genomic_DNA"/>
</dbReference>
<comment type="caution">
    <text evidence="1">The sequence shown here is derived from an EMBL/GenBank/DDBJ whole genome shotgun (WGS) entry which is preliminary data.</text>
</comment>
<gene>
    <name evidence="1" type="ORF">NCS57_00355500</name>
</gene>
<sequence>MNNQPTSRPLFVYGTLRALPLLAWALTGDASNTSTVARLARPAKVYGYARYAVKNRDYPAVVKRTDESSTVDGYLLILETTSQRKKLDDFEGETYKVTAVTVELEDGRTVDGDMYVWDGNMADVSTEPWDLEAFVKERLEDWIDLFDGMELVGED</sequence>
<organism evidence="1 2">
    <name type="scientific">Fusarium keratoplasticum</name>
    <dbReference type="NCBI Taxonomy" id="1328300"/>
    <lineage>
        <taxon>Eukaryota</taxon>
        <taxon>Fungi</taxon>
        <taxon>Dikarya</taxon>
        <taxon>Ascomycota</taxon>
        <taxon>Pezizomycotina</taxon>
        <taxon>Sordariomycetes</taxon>
        <taxon>Hypocreomycetidae</taxon>
        <taxon>Hypocreales</taxon>
        <taxon>Nectriaceae</taxon>
        <taxon>Fusarium</taxon>
        <taxon>Fusarium solani species complex</taxon>
    </lineage>
</organism>